<reference evidence="4" key="1">
    <citation type="submission" date="2022-06" db="EMBL/GenBank/DDBJ databases">
        <title>Complete genome sequences of two strains of the flax pathogen Septoria linicola.</title>
        <authorList>
            <person name="Lapalu N."/>
            <person name="Simon A."/>
            <person name="Demenou B."/>
            <person name="Paumier D."/>
            <person name="Guillot M.-P."/>
            <person name="Gout L."/>
            <person name="Valade R."/>
        </authorList>
    </citation>
    <scope>NUCLEOTIDE SEQUENCE</scope>
    <source>
        <strain evidence="4">SE15195</strain>
    </source>
</reference>
<proteinExistence type="predicted"/>
<dbReference type="InterPro" id="IPR010573">
    <property type="entry name" value="MFS_Str1/Tri12-like"/>
</dbReference>
<organism evidence="4 5">
    <name type="scientific">Septoria linicola</name>
    <dbReference type="NCBI Taxonomy" id="215465"/>
    <lineage>
        <taxon>Eukaryota</taxon>
        <taxon>Fungi</taxon>
        <taxon>Dikarya</taxon>
        <taxon>Ascomycota</taxon>
        <taxon>Pezizomycotina</taxon>
        <taxon>Dothideomycetes</taxon>
        <taxon>Dothideomycetidae</taxon>
        <taxon>Mycosphaerellales</taxon>
        <taxon>Mycosphaerellaceae</taxon>
        <taxon>Septoria</taxon>
    </lineage>
</organism>
<dbReference type="Gene3D" id="1.20.1250.20">
    <property type="entry name" value="MFS general substrate transporter like domains"/>
    <property type="match status" value="1"/>
</dbReference>
<dbReference type="SUPFAM" id="SSF103473">
    <property type="entry name" value="MFS general substrate transporter"/>
    <property type="match status" value="1"/>
</dbReference>
<name>A0A9Q9AM94_9PEZI</name>
<keyword evidence="3" id="KW-0472">Membrane</keyword>
<dbReference type="InterPro" id="IPR036259">
    <property type="entry name" value="MFS_trans_sf"/>
</dbReference>
<evidence type="ECO:0000256" key="1">
    <source>
        <dbReference type="ARBA" id="ARBA00022448"/>
    </source>
</evidence>
<dbReference type="Proteomes" id="UP001056384">
    <property type="component" value="Chromosome 4"/>
</dbReference>
<feature type="transmembrane region" description="Helical" evidence="3">
    <location>
        <begin position="116"/>
        <end position="137"/>
    </location>
</feature>
<protein>
    <submittedName>
        <fullName evidence="4">Major facilitator transporter Str1/Tri12, MFS transporter superfamily</fullName>
    </submittedName>
</protein>
<feature type="transmembrane region" description="Helical" evidence="3">
    <location>
        <begin position="46"/>
        <end position="66"/>
    </location>
</feature>
<evidence type="ECO:0000313" key="5">
    <source>
        <dbReference type="Proteomes" id="UP001056384"/>
    </source>
</evidence>
<feature type="region of interest" description="Disordered" evidence="2">
    <location>
        <begin position="220"/>
        <end position="247"/>
    </location>
</feature>
<dbReference type="EMBL" id="CP099421">
    <property type="protein sequence ID" value="USW52057.1"/>
    <property type="molecule type" value="Genomic_DNA"/>
</dbReference>
<gene>
    <name evidence="4" type="ORF">Slin15195_G053760</name>
</gene>
<accession>A0A9Q9AM94</accession>
<sequence length="247" mass="26780">MSQQLQSKLQELELAHAGERKREHIRQSEALATDASQVRQGYFTSWPLIGAIASISLSTVASYWGFSPAAAVITVINRDIGPSANASLFSIIWSVASAISIILFGRISDKFGRRWILIAATATGFVGGVVACTANTINTLVGANVMLGLAAGVHRRDLSPQMEVLRRGCHGSLPECCSDRLWSIFGRYAGFVGLAACVCIKDYDPYFNNHVSRQIYKGGKDSAGAVQPWKKDADESVSEKQDIQLKE</sequence>
<dbReference type="GO" id="GO:0022857">
    <property type="term" value="F:transmembrane transporter activity"/>
    <property type="evidence" value="ECO:0007669"/>
    <property type="project" value="InterPro"/>
</dbReference>
<keyword evidence="5" id="KW-1185">Reference proteome</keyword>
<keyword evidence="3" id="KW-1133">Transmembrane helix</keyword>
<feature type="compositionally biased region" description="Basic and acidic residues" evidence="2">
    <location>
        <begin position="229"/>
        <end position="247"/>
    </location>
</feature>
<dbReference type="Pfam" id="PF06609">
    <property type="entry name" value="TRI12"/>
    <property type="match status" value="1"/>
</dbReference>
<keyword evidence="1" id="KW-0813">Transport</keyword>
<evidence type="ECO:0000313" key="4">
    <source>
        <dbReference type="EMBL" id="USW52057.1"/>
    </source>
</evidence>
<dbReference type="AlphaFoldDB" id="A0A9Q9AM94"/>
<keyword evidence="3" id="KW-0812">Transmembrane</keyword>
<feature type="transmembrane region" description="Helical" evidence="3">
    <location>
        <begin position="86"/>
        <end position="104"/>
    </location>
</feature>
<evidence type="ECO:0000256" key="3">
    <source>
        <dbReference type="SAM" id="Phobius"/>
    </source>
</evidence>
<evidence type="ECO:0000256" key="2">
    <source>
        <dbReference type="SAM" id="MobiDB-lite"/>
    </source>
</evidence>